<accession>A0A845Q8P2</accession>
<sequence length="67" mass="7959">MQVTIRVGALYDEVVIDGHRFDRSKLTRTERGHMAAMVRDTLVKAGRIKDTSRKPRRRRRRKPRRSN</sequence>
<comment type="caution">
    <text evidence="2">The sequence shown here is derived from an EMBL/GenBank/DDBJ whole genome shotgun (WGS) entry which is preliminary data.</text>
</comment>
<evidence type="ECO:0000256" key="1">
    <source>
        <dbReference type="SAM" id="MobiDB-lite"/>
    </source>
</evidence>
<proteinExistence type="predicted"/>
<dbReference type="EMBL" id="WXYQ01000001">
    <property type="protein sequence ID" value="NBG94476.1"/>
    <property type="molecule type" value="Genomic_DNA"/>
</dbReference>
<evidence type="ECO:0000313" key="2">
    <source>
        <dbReference type="EMBL" id="NBG94476.1"/>
    </source>
</evidence>
<dbReference type="RefSeq" id="WP_160586565.1">
    <property type="nucleotide sequence ID" value="NZ_BMHN01000001.1"/>
</dbReference>
<reference evidence="2 3" key="1">
    <citation type="journal article" date="2016" name="Int. J. Syst. Evol. Microbiol.">
        <title>Pyruvatibacter mobilis gen. nov., sp. nov., a marine bacterium from the culture broth of Picochlorum sp. 122.</title>
        <authorList>
            <person name="Wang G."/>
            <person name="Tang M."/>
            <person name="Wu H."/>
            <person name="Dai S."/>
            <person name="Li T."/>
            <person name="Chen C."/>
            <person name="He H."/>
            <person name="Fan J."/>
            <person name="Xiang W."/>
            <person name="Li X."/>
        </authorList>
    </citation>
    <scope>NUCLEOTIDE SEQUENCE [LARGE SCALE GENOMIC DNA]</scope>
    <source>
        <strain evidence="2 3">GYP-11</strain>
    </source>
</reference>
<gene>
    <name evidence="2" type="ORF">GTQ45_01860</name>
</gene>
<evidence type="ECO:0000313" key="3">
    <source>
        <dbReference type="Proteomes" id="UP000470384"/>
    </source>
</evidence>
<protein>
    <submittedName>
        <fullName evidence="2">Uncharacterized protein</fullName>
    </submittedName>
</protein>
<organism evidence="2 3">
    <name type="scientific">Pyruvatibacter mobilis</name>
    <dbReference type="NCBI Taxonomy" id="1712261"/>
    <lineage>
        <taxon>Bacteria</taxon>
        <taxon>Pseudomonadati</taxon>
        <taxon>Pseudomonadota</taxon>
        <taxon>Alphaproteobacteria</taxon>
        <taxon>Hyphomicrobiales</taxon>
        <taxon>Parvibaculaceae</taxon>
        <taxon>Pyruvatibacter</taxon>
    </lineage>
</organism>
<dbReference type="GeneID" id="300653455"/>
<dbReference type="AlphaFoldDB" id="A0A845Q8P2"/>
<feature type="compositionally biased region" description="Basic residues" evidence="1">
    <location>
        <begin position="54"/>
        <end position="67"/>
    </location>
</feature>
<feature type="region of interest" description="Disordered" evidence="1">
    <location>
        <begin position="44"/>
        <end position="67"/>
    </location>
</feature>
<dbReference type="Proteomes" id="UP000470384">
    <property type="component" value="Unassembled WGS sequence"/>
</dbReference>
<keyword evidence="3" id="KW-1185">Reference proteome</keyword>
<name>A0A845Q8P2_9HYPH</name>
<dbReference type="OrthoDB" id="9808976at2"/>